<gene>
    <name evidence="1" type="ORF">J7I43_14790</name>
</gene>
<organism evidence="1 2">
    <name type="scientific">Chitinophaga chungangae</name>
    <dbReference type="NCBI Taxonomy" id="2821488"/>
    <lineage>
        <taxon>Bacteria</taxon>
        <taxon>Pseudomonadati</taxon>
        <taxon>Bacteroidota</taxon>
        <taxon>Chitinophagia</taxon>
        <taxon>Chitinophagales</taxon>
        <taxon>Chitinophagaceae</taxon>
        <taxon>Chitinophaga</taxon>
    </lineage>
</organism>
<evidence type="ECO:0000313" key="1">
    <source>
        <dbReference type="EMBL" id="MBO9153493.1"/>
    </source>
</evidence>
<reference evidence="2" key="1">
    <citation type="submission" date="2021-03" db="EMBL/GenBank/DDBJ databases">
        <title>Assistant Professor.</title>
        <authorList>
            <person name="Huq M.A."/>
        </authorList>
    </citation>
    <scope>NUCLEOTIDE SEQUENCE [LARGE SCALE GENOMIC DNA]</scope>
    <source>
        <strain evidence="2">MAH-28</strain>
    </source>
</reference>
<accession>A0ABS3YFN3</accession>
<proteinExistence type="predicted"/>
<name>A0ABS3YFN3_9BACT</name>
<dbReference type="EMBL" id="JAGHKP010000003">
    <property type="protein sequence ID" value="MBO9153493.1"/>
    <property type="molecule type" value="Genomic_DNA"/>
</dbReference>
<sequence length="121" mass="13428">MSKHSIRVTSIVCNATSESGVTDGDEVYLVCQADGGLPIRVPAKINSSENMEKGDTWNLEDLVLNFEYEVLVTIWDHDLSYDPNLATYLQSTDFEPGSGSGSRRLKNHNGADYTISYTYID</sequence>
<evidence type="ECO:0000313" key="2">
    <source>
        <dbReference type="Proteomes" id="UP000679126"/>
    </source>
</evidence>
<protein>
    <submittedName>
        <fullName evidence="1">Uncharacterized protein</fullName>
    </submittedName>
</protein>
<comment type="caution">
    <text evidence="1">The sequence shown here is derived from an EMBL/GenBank/DDBJ whole genome shotgun (WGS) entry which is preliminary data.</text>
</comment>
<keyword evidence="2" id="KW-1185">Reference proteome</keyword>
<dbReference type="RefSeq" id="WP_209146495.1">
    <property type="nucleotide sequence ID" value="NZ_JAGHKP010000003.1"/>
</dbReference>
<dbReference type="Proteomes" id="UP000679126">
    <property type="component" value="Unassembled WGS sequence"/>
</dbReference>